<comment type="caution">
    <text evidence="2">The sequence shown here is derived from an EMBL/GenBank/DDBJ whole genome shotgun (WGS) entry which is preliminary data.</text>
</comment>
<evidence type="ECO:0000313" key="3">
    <source>
        <dbReference type="Proteomes" id="UP001238163"/>
    </source>
</evidence>
<keyword evidence="3" id="KW-1185">Reference proteome</keyword>
<accession>A0AAE4ANH7</accession>
<dbReference type="PANTHER" id="PTHR47099:SF1">
    <property type="entry name" value="METHYLCOBAMIDE:COM METHYLTRANSFERASE MTBA"/>
    <property type="match status" value="1"/>
</dbReference>
<proteinExistence type="predicted"/>
<dbReference type="Pfam" id="PF01208">
    <property type="entry name" value="URO-D"/>
    <property type="match status" value="1"/>
</dbReference>
<dbReference type="Gene3D" id="3.20.20.210">
    <property type="match status" value="1"/>
</dbReference>
<evidence type="ECO:0000313" key="2">
    <source>
        <dbReference type="EMBL" id="MDQ0289646.1"/>
    </source>
</evidence>
<organism evidence="2 3">
    <name type="scientific">Oligosphaera ethanolica</name>
    <dbReference type="NCBI Taxonomy" id="760260"/>
    <lineage>
        <taxon>Bacteria</taxon>
        <taxon>Pseudomonadati</taxon>
        <taxon>Lentisphaerota</taxon>
        <taxon>Oligosphaeria</taxon>
        <taxon>Oligosphaerales</taxon>
        <taxon>Oligosphaeraceae</taxon>
        <taxon>Oligosphaera</taxon>
    </lineage>
</organism>
<evidence type="ECO:0000259" key="1">
    <source>
        <dbReference type="Pfam" id="PF01208"/>
    </source>
</evidence>
<dbReference type="SUPFAM" id="SSF51726">
    <property type="entry name" value="UROD/MetE-like"/>
    <property type="match status" value="1"/>
</dbReference>
<dbReference type="Proteomes" id="UP001238163">
    <property type="component" value="Unassembled WGS sequence"/>
</dbReference>
<sequence>MPFSSSQFIQRILSSRRRLAIPIMTAPAMRQLGISAADAYSSGELQAQCLKAVADDGRADACTAFMDLSVEAEAFGCPVTFAEDEIPNVTAPILGDSEDTAALVVPPVGRKRDAEALRALRMRAGMSPMPLFGSMIGPFSLAGRLAGMSEIMMMAVAEPAAAWRLLEKTSAFLLDYARAIKDSGADGMIIAEPAAGLLSPDMCRSFATDFLRGIIHQVKDDRFMVILHNCGRTDKQIAALHASGCDALHVGNAVNMLDVLPQVPRDFPVMGNVDPVGVLKNTSATAVYDHCRDFLAATADYPNLVFSSGCDVPMDTPPENIDAFFRARDDFNRSISASA</sequence>
<dbReference type="CDD" id="cd03465">
    <property type="entry name" value="URO-D_like"/>
    <property type="match status" value="1"/>
</dbReference>
<name>A0AAE4ANH7_9BACT</name>
<dbReference type="RefSeq" id="WP_307261103.1">
    <property type="nucleotide sequence ID" value="NZ_JAUSVL010000001.1"/>
</dbReference>
<dbReference type="PANTHER" id="PTHR47099">
    <property type="entry name" value="METHYLCOBAMIDE:COM METHYLTRANSFERASE MTBA"/>
    <property type="match status" value="1"/>
</dbReference>
<dbReference type="EC" id="4.1.1.37" evidence="2"/>
<dbReference type="GO" id="GO:0006779">
    <property type="term" value="P:porphyrin-containing compound biosynthetic process"/>
    <property type="evidence" value="ECO:0007669"/>
    <property type="project" value="InterPro"/>
</dbReference>
<protein>
    <submittedName>
        <fullName evidence="2">Uroporphyrinogen decarboxylase</fullName>
        <ecNumber evidence="2">4.1.1.37</ecNumber>
    </submittedName>
</protein>
<dbReference type="InterPro" id="IPR000257">
    <property type="entry name" value="Uroporphyrinogen_deCOase"/>
</dbReference>
<dbReference type="AlphaFoldDB" id="A0AAE4ANH7"/>
<keyword evidence="2" id="KW-0456">Lyase</keyword>
<reference evidence="2" key="1">
    <citation type="submission" date="2023-07" db="EMBL/GenBank/DDBJ databases">
        <title>Genomic Encyclopedia of Type Strains, Phase IV (KMG-IV): sequencing the most valuable type-strain genomes for metagenomic binning, comparative biology and taxonomic classification.</title>
        <authorList>
            <person name="Goeker M."/>
        </authorList>
    </citation>
    <scope>NUCLEOTIDE SEQUENCE</scope>
    <source>
        <strain evidence="2">DSM 24202</strain>
    </source>
</reference>
<dbReference type="EMBL" id="JAUSVL010000001">
    <property type="protein sequence ID" value="MDQ0289646.1"/>
    <property type="molecule type" value="Genomic_DNA"/>
</dbReference>
<dbReference type="GO" id="GO:0004853">
    <property type="term" value="F:uroporphyrinogen decarboxylase activity"/>
    <property type="evidence" value="ECO:0007669"/>
    <property type="project" value="UniProtKB-EC"/>
</dbReference>
<feature type="domain" description="Uroporphyrinogen decarboxylase (URO-D)" evidence="1">
    <location>
        <begin position="24"/>
        <end position="330"/>
    </location>
</feature>
<dbReference type="InterPro" id="IPR052024">
    <property type="entry name" value="Methanogen_methyltrans"/>
</dbReference>
<dbReference type="InterPro" id="IPR038071">
    <property type="entry name" value="UROD/MetE-like_sf"/>
</dbReference>
<gene>
    <name evidence="2" type="ORF">J3R75_001753</name>
</gene>